<dbReference type="GO" id="GO:0008168">
    <property type="term" value="F:methyltransferase activity"/>
    <property type="evidence" value="ECO:0007669"/>
    <property type="project" value="UniProtKB-KW"/>
</dbReference>
<dbReference type="SUPFAM" id="SSF53335">
    <property type="entry name" value="S-adenosyl-L-methionine-dependent methyltransferases"/>
    <property type="match status" value="1"/>
</dbReference>
<gene>
    <name evidence="1" type="ORF">JCM21738_3186</name>
</gene>
<sequence length="97" mass="10892">MFVTTAGRTNENMTAEARAIAFELKMDFVPRKKRSVSAIQEIVKDDCLVVGKDRLELFPLGAAEPFFFHPNSAMFRIKRLMKGESDPLTDAAKLQEG</sequence>
<keyword evidence="1" id="KW-0489">Methyltransferase</keyword>
<keyword evidence="2" id="KW-1185">Reference proteome</keyword>
<dbReference type="GO" id="GO:0032259">
    <property type="term" value="P:methylation"/>
    <property type="evidence" value="ECO:0007669"/>
    <property type="project" value="UniProtKB-KW"/>
</dbReference>
<dbReference type="InterPro" id="IPR029063">
    <property type="entry name" value="SAM-dependent_MTases_sf"/>
</dbReference>
<evidence type="ECO:0000313" key="2">
    <source>
        <dbReference type="Proteomes" id="UP000018949"/>
    </source>
</evidence>
<proteinExistence type="predicted"/>
<dbReference type="Proteomes" id="UP000018949">
    <property type="component" value="Unassembled WGS sequence"/>
</dbReference>
<protein>
    <submittedName>
        <fullName evidence="1">Protein-L-isoD(D-D) O-methyltransferase</fullName>
    </submittedName>
</protein>
<accession>W4RPD2</accession>
<comment type="caution">
    <text evidence="1">The sequence shown here is derived from an EMBL/GenBank/DDBJ whole genome shotgun (WGS) entry which is preliminary data.</text>
</comment>
<dbReference type="AlphaFoldDB" id="W4RPD2"/>
<keyword evidence="1" id="KW-0808">Transferase</keyword>
<reference evidence="1 2" key="1">
    <citation type="submission" date="2013-12" db="EMBL/GenBank/DDBJ databases">
        <title>NBRP : Genome information of microbial organism related human and environment.</title>
        <authorList>
            <person name="Hattori M."/>
            <person name="Oshima K."/>
            <person name="Inaba H."/>
            <person name="Suda W."/>
            <person name="Sakamoto M."/>
            <person name="Iino T."/>
            <person name="Kitahara M."/>
            <person name="Oshida Y."/>
            <person name="Iida T."/>
            <person name="Kudo T."/>
            <person name="Itoh T."/>
            <person name="Ahmed I."/>
            <person name="Ohkuma M."/>
        </authorList>
    </citation>
    <scope>NUCLEOTIDE SEQUENCE [LARGE SCALE GENOMIC DNA]</scope>
    <source>
        <strain evidence="1 2">JCM 21738</strain>
    </source>
</reference>
<organism evidence="1 2">
    <name type="scientific">Mesobacillus boroniphilus JCM 21738</name>
    <dbReference type="NCBI Taxonomy" id="1294265"/>
    <lineage>
        <taxon>Bacteria</taxon>
        <taxon>Bacillati</taxon>
        <taxon>Bacillota</taxon>
        <taxon>Bacilli</taxon>
        <taxon>Bacillales</taxon>
        <taxon>Bacillaceae</taxon>
        <taxon>Mesobacillus</taxon>
    </lineage>
</organism>
<dbReference type="EMBL" id="BAUW01000040">
    <property type="protein sequence ID" value="GAE46295.1"/>
    <property type="molecule type" value="Genomic_DNA"/>
</dbReference>
<evidence type="ECO:0000313" key="1">
    <source>
        <dbReference type="EMBL" id="GAE46295.1"/>
    </source>
</evidence>
<name>W4RPD2_9BACI</name>
<dbReference type="eggNOG" id="COG2265">
    <property type="taxonomic scope" value="Bacteria"/>
</dbReference>